<proteinExistence type="predicted"/>
<name>A0A136Q852_9FIRM</name>
<keyword evidence="3" id="KW-1185">Reference proteome</keyword>
<feature type="signal peptide" evidence="1">
    <location>
        <begin position="1"/>
        <end position="22"/>
    </location>
</feature>
<keyword evidence="1" id="KW-0732">Signal</keyword>
<dbReference type="PROSITE" id="PS51257">
    <property type="entry name" value="PROKAR_LIPOPROTEIN"/>
    <property type="match status" value="1"/>
</dbReference>
<evidence type="ECO:0008006" key="4">
    <source>
        <dbReference type="Google" id="ProtNLM"/>
    </source>
</evidence>
<protein>
    <recommendedName>
        <fullName evidence="4">DUF3887 domain-containing protein</fullName>
    </recommendedName>
</protein>
<dbReference type="KEGG" id="cmiu:B1H56_14275"/>
<dbReference type="RefSeq" id="WP_066523003.1">
    <property type="nucleotide sequence ID" value="NZ_CABMOF010000012.1"/>
</dbReference>
<evidence type="ECO:0000313" key="2">
    <source>
        <dbReference type="EMBL" id="KXK66845.1"/>
    </source>
</evidence>
<dbReference type="Proteomes" id="UP000070366">
    <property type="component" value="Unassembled WGS sequence"/>
</dbReference>
<gene>
    <name evidence="2" type="ORF">HMPREF3293_00299</name>
</gene>
<accession>A0A136Q852</accession>
<comment type="caution">
    <text evidence="2">The sequence shown here is derived from an EMBL/GenBank/DDBJ whole genome shotgun (WGS) entry which is preliminary data.</text>
</comment>
<organism evidence="2 3">
    <name type="scientific">Christensenella minuta</name>
    <dbReference type="NCBI Taxonomy" id="626937"/>
    <lineage>
        <taxon>Bacteria</taxon>
        <taxon>Bacillati</taxon>
        <taxon>Bacillota</taxon>
        <taxon>Clostridia</taxon>
        <taxon>Christensenellales</taxon>
        <taxon>Christensenellaceae</taxon>
        <taxon>Christensenella</taxon>
    </lineage>
</organism>
<evidence type="ECO:0000313" key="3">
    <source>
        <dbReference type="Proteomes" id="UP000070366"/>
    </source>
</evidence>
<evidence type="ECO:0000256" key="1">
    <source>
        <dbReference type="SAM" id="SignalP"/>
    </source>
</evidence>
<reference evidence="2 3" key="1">
    <citation type="submission" date="2016-02" db="EMBL/GenBank/DDBJ databases">
        <authorList>
            <person name="Wen L."/>
            <person name="He K."/>
            <person name="Yang H."/>
        </authorList>
    </citation>
    <scope>NUCLEOTIDE SEQUENCE [LARGE SCALE GENOMIC DNA]</scope>
    <source>
        <strain evidence="2 3">DSM 22607</strain>
    </source>
</reference>
<dbReference type="AlphaFoldDB" id="A0A136Q852"/>
<dbReference type="EMBL" id="LSZW01000026">
    <property type="protein sequence ID" value="KXK66845.1"/>
    <property type="molecule type" value="Genomic_DNA"/>
</dbReference>
<feature type="chain" id="PRO_5007478673" description="DUF3887 domain-containing protein" evidence="1">
    <location>
        <begin position="23"/>
        <end position="165"/>
    </location>
</feature>
<sequence length="165" mass="18491">MKKVFLLILSSVLLSVFLFGCAQEPTSVHISSIATSEELTNTARESLVGSAASSEVDDVQCEVDYNTLTCKLFYNSMFTEDIINDEVIAIWEQYATDAAEASIEHFKSINDEIQKKNANTFFMAPILRFEFYNSDGSILFYETSKIVMYSSDSVEDLGLDIENPD</sequence>